<sequence length="33" mass="3807">MKRLIFSLFVLTTILFATVTVDGYAYLENQSDH</sequence>
<name>A0A382JKW3_9ZZZZ</name>
<dbReference type="EMBL" id="UINC01074540">
    <property type="protein sequence ID" value="SVC11833.1"/>
    <property type="molecule type" value="Genomic_DNA"/>
</dbReference>
<protein>
    <submittedName>
        <fullName evidence="1">Uncharacterized protein</fullName>
    </submittedName>
</protein>
<proteinExistence type="predicted"/>
<accession>A0A382JKW3</accession>
<reference evidence="1" key="1">
    <citation type="submission" date="2018-05" db="EMBL/GenBank/DDBJ databases">
        <authorList>
            <person name="Lanie J.A."/>
            <person name="Ng W.-L."/>
            <person name="Kazmierczak K.M."/>
            <person name="Andrzejewski T.M."/>
            <person name="Davidsen T.M."/>
            <person name="Wayne K.J."/>
            <person name="Tettelin H."/>
            <person name="Glass J.I."/>
            <person name="Rusch D."/>
            <person name="Podicherti R."/>
            <person name="Tsui H.-C.T."/>
            <person name="Winkler M.E."/>
        </authorList>
    </citation>
    <scope>NUCLEOTIDE SEQUENCE</scope>
</reference>
<dbReference type="AlphaFoldDB" id="A0A382JKW3"/>
<organism evidence="1">
    <name type="scientific">marine metagenome</name>
    <dbReference type="NCBI Taxonomy" id="408172"/>
    <lineage>
        <taxon>unclassified sequences</taxon>
        <taxon>metagenomes</taxon>
        <taxon>ecological metagenomes</taxon>
    </lineage>
</organism>
<feature type="non-terminal residue" evidence="1">
    <location>
        <position position="33"/>
    </location>
</feature>
<evidence type="ECO:0000313" key="1">
    <source>
        <dbReference type="EMBL" id="SVC11833.1"/>
    </source>
</evidence>
<gene>
    <name evidence="1" type="ORF">METZ01_LOCUS264687</name>
</gene>